<dbReference type="GO" id="GO:0004252">
    <property type="term" value="F:serine-type endopeptidase activity"/>
    <property type="evidence" value="ECO:0007669"/>
    <property type="project" value="InterPro"/>
</dbReference>
<evidence type="ECO:0000256" key="5">
    <source>
        <dbReference type="SAM" id="Phobius"/>
    </source>
</evidence>
<feature type="transmembrane region" description="Helical" evidence="5">
    <location>
        <begin position="12"/>
        <end position="35"/>
    </location>
</feature>
<keyword evidence="8" id="KW-1185">Reference proteome</keyword>
<dbReference type="RefSeq" id="WP_189406156.1">
    <property type="nucleotide sequence ID" value="NZ_BMXP01000004.1"/>
</dbReference>
<keyword evidence="7" id="KW-0378">Hydrolase</keyword>
<dbReference type="InterPro" id="IPR035952">
    <property type="entry name" value="Rhomboid-like_sf"/>
</dbReference>
<evidence type="ECO:0000259" key="6">
    <source>
        <dbReference type="Pfam" id="PF01694"/>
    </source>
</evidence>
<dbReference type="Pfam" id="PF01694">
    <property type="entry name" value="Rhomboid"/>
    <property type="match status" value="1"/>
</dbReference>
<reference evidence="7" key="1">
    <citation type="journal article" date="2014" name="Int. J. Syst. Evol. Microbiol.">
        <title>Complete genome sequence of Corynebacterium casei LMG S-19264T (=DSM 44701T), isolated from a smear-ripened cheese.</title>
        <authorList>
            <consortium name="US DOE Joint Genome Institute (JGI-PGF)"/>
            <person name="Walter F."/>
            <person name="Albersmeier A."/>
            <person name="Kalinowski J."/>
            <person name="Ruckert C."/>
        </authorList>
    </citation>
    <scope>NUCLEOTIDE SEQUENCE</scope>
    <source>
        <strain evidence="7">KCTC 22164</strain>
    </source>
</reference>
<accession>A0A918JL18</accession>
<feature type="transmembrane region" description="Helical" evidence="5">
    <location>
        <begin position="136"/>
        <end position="157"/>
    </location>
</feature>
<evidence type="ECO:0000256" key="2">
    <source>
        <dbReference type="ARBA" id="ARBA00022692"/>
    </source>
</evidence>
<feature type="transmembrane region" description="Helical" evidence="5">
    <location>
        <begin position="163"/>
        <end position="181"/>
    </location>
</feature>
<feature type="transmembrane region" description="Helical" evidence="5">
    <location>
        <begin position="111"/>
        <end position="129"/>
    </location>
</feature>
<proteinExistence type="predicted"/>
<evidence type="ECO:0000256" key="3">
    <source>
        <dbReference type="ARBA" id="ARBA00022989"/>
    </source>
</evidence>
<evidence type="ECO:0000256" key="1">
    <source>
        <dbReference type="ARBA" id="ARBA00004141"/>
    </source>
</evidence>
<evidence type="ECO:0000256" key="4">
    <source>
        <dbReference type="ARBA" id="ARBA00023136"/>
    </source>
</evidence>
<dbReference type="EMBL" id="BMXP01000004">
    <property type="protein sequence ID" value="GGW86764.1"/>
    <property type="molecule type" value="Genomic_DNA"/>
</dbReference>
<evidence type="ECO:0000313" key="8">
    <source>
        <dbReference type="Proteomes" id="UP000631300"/>
    </source>
</evidence>
<keyword evidence="2 5" id="KW-0812">Transmembrane</keyword>
<name>A0A918JL18_9ALTE</name>
<feature type="domain" description="Peptidase S54 rhomboid" evidence="6">
    <location>
        <begin position="51"/>
        <end position="182"/>
    </location>
</feature>
<dbReference type="Proteomes" id="UP000631300">
    <property type="component" value="Unassembled WGS sequence"/>
</dbReference>
<dbReference type="GO" id="GO:0006508">
    <property type="term" value="P:proteolysis"/>
    <property type="evidence" value="ECO:0007669"/>
    <property type="project" value="UniProtKB-KW"/>
</dbReference>
<dbReference type="SUPFAM" id="SSF144091">
    <property type="entry name" value="Rhomboid-like"/>
    <property type="match status" value="1"/>
</dbReference>
<dbReference type="AlphaFoldDB" id="A0A918JL18"/>
<keyword evidence="4 5" id="KW-0472">Membrane</keyword>
<evidence type="ECO:0000313" key="7">
    <source>
        <dbReference type="EMBL" id="GGW86764.1"/>
    </source>
</evidence>
<keyword evidence="3 5" id="KW-1133">Transmembrane helix</keyword>
<comment type="caution">
    <text evidence="7">The sequence shown here is derived from an EMBL/GenBank/DDBJ whole genome shotgun (WGS) entry which is preliminary data.</text>
</comment>
<comment type="subcellular location">
    <subcellularLocation>
        <location evidence="1">Membrane</location>
        <topology evidence="1">Multi-pass membrane protein</topology>
    </subcellularLocation>
</comment>
<protein>
    <submittedName>
        <fullName evidence="7">Rhomboid family intramembrane serine protease</fullName>
    </submittedName>
</protein>
<dbReference type="InterPro" id="IPR022764">
    <property type="entry name" value="Peptidase_S54_rhomboid_dom"/>
</dbReference>
<dbReference type="Gene3D" id="1.20.1540.10">
    <property type="entry name" value="Rhomboid-like"/>
    <property type="match status" value="1"/>
</dbReference>
<feature type="transmembrane region" description="Helical" evidence="5">
    <location>
        <begin position="85"/>
        <end position="105"/>
    </location>
</feature>
<feature type="transmembrane region" description="Helical" evidence="5">
    <location>
        <begin position="55"/>
        <end position="78"/>
    </location>
</feature>
<gene>
    <name evidence="7" type="ORF">GCM10007391_20610</name>
</gene>
<keyword evidence="7" id="KW-0645">Protease</keyword>
<sequence length="187" mass="20821">MKAIATVKQQLSFLGIVAGILLVLEVINLFTGNYLNQYGLVPRHLHALGFMFTAPWLHSSPTHLIANLLPLVLFMWLTMQWGNKVFVKVSLTVMVLSGIGVWLFARSAVHIGASGMLYGYFGFLLLAGFTSGRVRYLLISIVVIALYGGMLVGVLPTQRFISFEYHLFGFLAGLLSAWTWARRRNTV</sequence>
<organism evidence="7 8">
    <name type="scientific">Alteromonas halophila</name>
    <dbReference type="NCBI Taxonomy" id="516698"/>
    <lineage>
        <taxon>Bacteria</taxon>
        <taxon>Pseudomonadati</taxon>
        <taxon>Pseudomonadota</taxon>
        <taxon>Gammaproteobacteria</taxon>
        <taxon>Alteromonadales</taxon>
        <taxon>Alteromonadaceae</taxon>
        <taxon>Alteromonas/Salinimonas group</taxon>
        <taxon>Alteromonas</taxon>
    </lineage>
</organism>
<reference evidence="7" key="2">
    <citation type="submission" date="2020-09" db="EMBL/GenBank/DDBJ databases">
        <authorList>
            <person name="Sun Q."/>
            <person name="Kim S."/>
        </authorList>
    </citation>
    <scope>NUCLEOTIDE SEQUENCE</scope>
    <source>
        <strain evidence="7">KCTC 22164</strain>
    </source>
</reference>
<dbReference type="GO" id="GO:0016020">
    <property type="term" value="C:membrane"/>
    <property type="evidence" value="ECO:0007669"/>
    <property type="project" value="UniProtKB-SubCell"/>
</dbReference>